<dbReference type="OrthoDB" id="971580at2"/>
<reference evidence="2 3" key="1">
    <citation type="submission" date="2018-05" db="EMBL/GenBank/DDBJ databases">
        <title>Genomic Encyclopedia of Archaeal and Bacterial Type Strains, Phase II (KMG-II): from individual species to whole genera.</title>
        <authorList>
            <person name="Goeker M."/>
        </authorList>
    </citation>
    <scope>NUCLEOTIDE SEQUENCE [LARGE SCALE GENOMIC DNA]</scope>
    <source>
        <strain evidence="2 3">DSM 22214</strain>
    </source>
</reference>
<accession>A0A316E8D0</accession>
<feature type="transmembrane region" description="Helical" evidence="1">
    <location>
        <begin position="16"/>
        <end position="36"/>
    </location>
</feature>
<keyword evidence="1" id="KW-0472">Membrane</keyword>
<evidence type="ECO:0000313" key="3">
    <source>
        <dbReference type="Proteomes" id="UP000245489"/>
    </source>
</evidence>
<keyword evidence="1" id="KW-0812">Transmembrane</keyword>
<evidence type="ECO:0000313" key="2">
    <source>
        <dbReference type="EMBL" id="PWK27013.1"/>
    </source>
</evidence>
<dbReference type="RefSeq" id="WP_109742587.1">
    <property type="nucleotide sequence ID" value="NZ_QGGO01000008.1"/>
</dbReference>
<keyword evidence="1" id="KW-1133">Transmembrane helix</keyword>
<proteinExistence type="predicted"/>
<protein>
    <submittedName>
        <fullName evidence="2">Uncharacterized protein</fullName>
    </submittedName>
</protein>
<dbReference type="Proteomes" id="UP000245489">
    <property type="component" value="Unassembled WGS sequence"/>
</dbReference>
<sequence length="159" mass="17848">METNKSSLGKQIWLKYFRWIVVAVLIALGAFGLILYNKGTKDTLAKLPQSVPYPPTTGIPSQDKAQVNWVDTKGSAIVLKLGNYLREWHLTNIGINTIIVNDLRPLADWQLVYINEAYNRNYFTQGKGSLVKDLLDISYVGADGIRNDIVIRLQKLGAK</sequence>
<keyword evidence="3" id="KW-1185">Reference proteome</keyword>
<dbReference type="AlphaFoldDB" id="A0A316E8D0"/>
<dbReference type="EMBL" id="QGGO01000008">
    <property type="protein sequence ID" value="PWK27013.1"/>
    <property type="molecule type" value="Genomic_DNA"/>
</dbReference>
<organism evidence="2 3">
    <name type="scientific">Arcicella aurantiaca</name>
    <dbReference type="NCBI Taxonomy" id="591202"/>
    <lineage>
        <taxon>Bacteria</taxon>
        <taxon>Pseudomonadati</taxon>
        <taxon>Bacteroidota</taxon>
        <taxon>Cytophagia</taxon>
        <taxon>Cytophagales</taxon>
        <taxon>Flectobacillaceae</taxon>
        <taxon>Arcicella</taxon>
    </lineage>
</organism>
<evidence type="ECO:0000256" key="1">
    <source>
        <dbReference type="SAM" id="Phobius"/>
    </source>
</evidence>
<comment type="caution">
    <text evidence="2">The sequence shown here is derived from an EMBL/GenBank/DDBJ whole genome shotgun (WGS) entry which is preliminary data.</text>
</comment>
<gene>
    <name evidence="2" type="ORF">LV89_01825</name>
</gene>
<name>A0A316E8D0_9BACT</name>